<dbReference type="EMBL" id="JASPKZ010006847">
    <property type="protein sequence ID" value="KAJ9586753.1"/>
    <property type="molecule type" value="Genomic_DNA"/>
</dbReference>
<evidence type="ECO:0000313" key="2">
    <source>
        <dbReference type="Proteomes" id="UP001233999"/>
    </source>
</evidence>
<feature type="non-terminal residue" evidence="1">
    <location>
        <position position="1"/>
    </location>
</feature>
<accession>A0AAD8EDX0</accession>
<sequence length="110" mass="12386">KSIHAVIIVKLPDKIRVCIRLCNRGPLLEFLPDVSPSTEEGIFSGEYFKVSFPVVDPSCTCLNENTTMNFEIPGYKERGLIRKFVIVNTQGFVTAFVTFSMENQVHNCPC</sequence>
<evidence type="ECO:0000313" key="1">
    <source>
        <dbReference type="EMBL" id="KAJ9586753.1"/>
    </source>
</evidence>
<feature type="non-terminal residue" evidence="1">
    <location>
        <position position="110"/>
    </location>
</feature>
<dbReference type="AlphaFoldDB" id="A0AAD8EDX0"/>
<protein>
    <submittedName>
        <fullName evidence="1">Uncharacterized protein</fullName>
    </submittedName>
</protein>
<dbReference type="Proteomes" id="UP001233999">
    <property type="component" value="Unassembled WGS sequence"/>
</dbReference>
<reference evidence="1" key="1">
    <citation type="journal article" date="2023" name="IScience">
        <title>Live-bearing cockroach genome reveals convergent evolutionary mechanisms linked to viviparity in insects and beyond.</title>
        <authorList>
            <person name="Fouks B."/>
            <person name="Harrison M.C."/>
            <person name="Mikhailova A.A."/>
            <person name="Marchal E."/>
            <person name="English S."/>
            <person name="Carruthers M."/>
            <person name="Jennings E.C."/>
            <person name="Chiamaka E.L."/>
            <person name="Frigard R.A."/>
            <person name="Pippel M."/>
            <person name="Attardo G.M."/>
            <person name="Benoit J.B."/>
            <person name="Bornberg-Bauer E."/>
            <person name="Tobe S.S."/>
        </authorList>
    </citation>
    <scope>NUCLEOTIDE SEQUENCE</scope>
    <source>
        <strain evidence="1">Stay&amp;Tobe</strain>
    </source>
</reference>
<proteinExistence type="predicted"/>
<gene>
    <name evidence="1" type="ORF">L9F63_019652</name>
</gene>
<organism evidence="1 2">
    <name type="scientific">Diploptera punctata</name>
    <name type="common">Pacific beetle cockroach</name>
    <dbReference type="NCBI Taxonomy" id="6984"/>
    <lineage>
        <taxon>Eukaryota</taxon>
        <taxon>Metazoa</taxon>
        <taxon>Ecdysozoa</taxon>
        <taxon>Arthropoda</taxon>
        <taxon>Hexapoda</taxon>
        <taxon>Insecta</taxon>
        <taxon>Pterygota</taxon>
        <taxon>Neoptera</taxon>
        <taxon>Polyneoptera</taxon>
        <taxon>Dictyoptera</taxon>
        <taxon>Blattodea</taxon>
        <taxon>Blaberoidea</taxon>
        <taxon>Blaberidae</taxon>
        <taxon>Diplopterinae</taxon>
        <taxon>Diploptera</taxon>
    </lineage>
</organism>
<keyword evidence="2" id="KW-1185">Reference proteome</keyword>
<reference evidence="1" key="2">
    <citation type="submission" date="2023-05" db="EMBL/GenBank/DDBJ databases">
        <authorList>
            <person name="Fouks B."/>
        </authorList>
    </citation>
    <scope>NUCLEOTIDE SEQUENCE</scope>
    <source>
        <strain evidence="1">Stay&amp;Tobe</strain>
        <tissue evidence="1">Testes</tissue>
    </source>
</reference>
<name>A0AAD8EDX0_DIPPU</name>
<comment type="caution">
    <text evidence="1">The sequence shown here is derived from an EMBL/GenBank/DDBJ whole genome shotgun (WGS) entry which is preliminary data.</text>
</comment>